<protein>
    <recommendedName>
        <fullName evidence="3">Carboxypeptidase-like regulatory domain-containing protein</fullName>
    </recommendedName>
</protein>
<accession>A0A7W9SYC0</accession>
<dbReference type="Pfam" id="PF13620">
    <property type="entry name" value="CarboxypepD_reg"/>
    <property type="match status" value="1"/>
</dbReference>
<gene>
    <name evidence="1" type="ORF">HNQ93_000986</name>
</gene>
<reference evidence="1 2" key="1">
    <citation type="submission" date="2020-08" db="EMBL/GenBank/DDBJ databases">
        <title>Genomic Encyclopedia of Type Strains, Phase IV (KMG-IV): sequencing the most valuable type-strain genomes for metagenomic binning, comparative biology and taxonomic classification.</title>
        <authorList>
            <person name="Goeker M."/>
        </authorList>
    </citation>
    <scope>NUCLEOTIDE SEQUENCE [LARGE SCALE GENOMIC DNA]</scope>
    <source>
        <strain evidence="1 2">DSM 26718</strain>
    </source>
</reference>
<dbReference type="RefSeq" id="WP_183401689.1">
    <property type="nucleotide sequence ID" value="NZ_JACHGG010000001.1"/>
</dbReference>
<dbReference type="Gene3D" id="2.60.40.1120">
    <property type="entry name" value="Carboxypeptidase-like, regulatory domain"/>
    <property type="match status" value="1"/>
</dbReference>
<dbReference type="AlphaFoldDB" id="A0A7W9SYC0"/>
<sequence>MLLTCFFRCRVAICLLLVGYGVLLGGGLPPAAAQTTPTAAGAAPRLVQFTGAVFSEAGQPLPGATVAVVGKSTQLATTNAEGFFLLALPTGAPVRLLVAYPGHLPQQVELRAPEAEKNLVVTLQQQAEPSKTSRKRGKGRRG</sequence>
<name>A0A7W9SYC0_9BACT</name>
<keyword evidence="2" id="KW-1185">Reference proteome</keyword>
<evidence type="ECO:0008006" key="3">
    <source>
        <dbReference type="Google" id="ProtNLM"/>
    </source>
</evidence>
<dbReference type="InterPro" id="IPR008969">
    <property type="entry name" value="CarboxyPept-like_regulatory"/>
</dbReference>
<proteinExistence type="predicted"/>
<dbReference type="Proteomes" id="UP000532746">
    <property type="component" value="Unassembled WGS sequence"/>
</dbReference>
<evidence type="ECO:0000313" key="1">
    <source>
        <dbReference type="EMBL" id="MBB6058156.1"/>
    </source>
</evidence>
<evidence type="ECO:0000313" key="2">
    <source>
        <dbReference type="Proteomes" id="UP000532746"/>
    </source>
</evidence>
<organism evidence="1 2">
    <name type="scientific">Hymenobacter luteus</name>
    <dbReference type="NCBI Taxonomy" id="1411122"/>
    <lineage>
        <taxon>Bacteria</taxon>
        <taxon>Pseudomonadati</taxon>
        <taxon>Bacteroidota</taxon>
        <taxon>Cytophagia</taxon>
        <taxon>Cytophagales</taxon>
        <taxon>Hymenobacteraceae</taxon>
        <taxon>Hymenobacter</taxon>
    </lineage>
</organism>
<comment type="caution">
    <text evidence="1">The sequence shown here is derived from an EMBL/GenBank/DDBJ whole genome shotgun (WGS) entry which is preliminary data.</text>
</comment>
<dbReference type="EMBL" id="JACHGG010000001">
    <property type="protein sequence ID" value="MBB6058156.1"/>
    <property type="molecule type" value="Genomic_DNA"/>
</dbReference>
<dbReference type="SUPFAM" id="SSF49464">
    <property type="entry name" value="Carboxypeptidase regulatory domain-like"/>
    <property type="match status" value="1"/>
</dbReference>